<evidence type="ECO:0000256" key="13">
    <source>
        <dbReference type="ARBA" id="ARBA00048342"/>
    </source>
</evidence>
<evidence type="ECO:0000256" key="6">
    <source>
        <dbReference type="ARBA" id="ARBA00022643"/>
    </source>
</evidence>
<dbReference type="InterPro" id="IPR018517">
    <property type="entry name" value="tRNA_hU_synthase_CS"/>
</dbReference>
<keyword evidence="22" id="KW-1185">Reference proteome</keyword>
<evidence type="ECO:0000256" key="18">
    <source>
        <dbReference type="PIRSR" id="PIRSR006621-1"/>
    </source>
</evidence>
<evidence type="ECO:0000256" key="14">
    <source>
        <dbReference type="ARBA" id="ARBA00048802"/>
    </source>
</evidence>
<reference evidence="21 22" key="1">
    <citation type="journal article" date="2018" name="Mol. Biol. Evol.">
        <title>Analysis of the draft genome of the red seaweed Gracilariopsis chorda provides insights into genome size evolution in Rhodophyta.</title>
        <authorList>
            <person name="Lee J."/>
            <person name="Yang E.C."/>
            <person name="Graf L."/>
            <person name="Yang J.H."/>
            <person name="Qiu H."/>
            <person name="Zel Zion U."/>
            <person name="Chan C.X."/>
            <person name="Stephens T.G."/>
            <person name="Weber A.P.M."/>
            <person name="Boo G.H."/>
            <person name="Boo S.M."/>
            <person name="Kim K.M."/>
            <person name="Shin Y."/>
            <person name="Jung M."/>
            <person name="Lee S.J."/>
            <person name="Yim H.S."/>
            <person name="Lee J.H."/>
            <person name="Bhattacharya D."/>
            <person name="Yoon H.S."/>
        </authorList>
    </citation>
    <scope>NUCLEOTIDE SEQUENCE [LARGE SCALE GENOMIC DNA]</scope>
    <source>
        <strain evidence="21 22">SKKU-2015</strain>
        <tissue evidence="21">Whole body</tissue>
    </source>
</reference>
<evidence type="ECO:0000256" key="9">
    <source>
        <dbReference type="ARBA" id="ARBA00022884"/>
    </source>
</evidence>
<keyword evidence="10 17" id="KW-0560">Oxidoreductase</keyword>
<dbReference type="EMBL" id="NBIV01000183">
    <property type="protein sequence ID" value="PXF41954.1"/>
    <property type="molecule type" value="Genomic_DNA"/>
</dbReference>
<comment type="function">
    <text evidence="2">Catalyzes the synthesis of 5,6-dihydrouridine (D), a modified base found in the D-loop of most tRNAs, via the reduction of the C5-C6 double bond in target uridines.</text>
</comment>
<evidence type="ECO:0000256" key="1">
    <source>
        <dbReference type="ARBA" id="ARBA00001917"/>
    </source>
</evidence>
<comment type="catalytic activity">
    <reaction evidence="11">
        <text>a 5,6-dihydrouridine in tRNA + NADP(+) = a uridine in tRNA + NADPH + H(+)</text>
        <dbReference type="Rhea" id="RHEA:23624"/>
        <dbReference type="Rhea" id="RHEA-COMP:13339"/>
        <dbReference type="Rhea" id="RHEA-COMP:13887"/>
        <dbReference type="ChEBI" id="CHEBI:15378"/>
        <dbReference type="ChEBI" id="CHEBI:57783"/>
        <dbReference type="ChEBI" id="CHEBI:58349"/>
        <dbReference type="ChEBI" id="CHEBI:65315"/>
        <dbReference type="ChEBI" id="CHEBI:74443"/>
    </reaction>
</comment>
<keyword evidence="5 17" id="KW-0285">Flavoprotein</keyword>
<evidence type="ECO:0000256" key="12">
    <source>
        <dbReference type="ARBA" id="ARBA00048266"/>
    </source>
</evidence>
<dbReference type="InterPro" id="IPR001269">
    <property type="entry name" value="DUS_fam"/>
</dbReference>
<dbReference type="Proteomes" id="UP000247409">
    <property type="component" value="Unassembled WGS sequence"/>
</dbReference>
<evidence type="ECO:0000256" key="4">
    <source>
        <dbReference type="ARBA" id="ARBA00022555"/>
    </source>
</evidence>
<evidence type="ECO:0000313" key="21">
    <source>
        <dbReference type="EMBL" id="PXF41954.1"/>
    </source>
</evidence>
<evidence type="ECO:0000256" key="2">
    <source>
        <dbReference type="ARBA" id="ARBA00002790"/>
    </source>
</evidence>
<comment type="caution">
    <text evidence="21">The sequence shown here is derived from an EMBL/GenBank/DDBJ whole genome shotgun (WGS) entry which is preliminary data.</text>
</comment>
<proteinExistence type="inferred from homology"/>
<dbReference type="CDD" id="cd02801">
    <property type="entry name" value="DUS_like_FMN"/>
    <property type="match status" value="1"/>
</dbReference>
<keyword evidence="9" id="KW-0694">RNA-binding</keyword>
<dbReference type="InterPro" id="IPR024036">
    <property type="entry name" value="tRNA-dHydroUridine_Synthase_C"/>
</dbReference>
<keyword evidence="8" id="KW-0521">NADP</keyword>
<keyword evidence="6 17" id="KW-0288">FMN</keyword>
<comment type="catalytic activity">
    <reaction evidence="14">
        <text>a 5,6-dihydrouridine in tRNA + NAD(+) = a uridine in tRNA + NADH + H(+)</text>
        <dbReference type="Rhea" id="RHEA:54452"/>
        <dbReference type="Rhea" id="RHEA-COMP:13339"/>
        <dbReference type="Rhea" id="RHEA-COMP:13887"/>
        <dbReference type="ChEBI" id="CHEBI:15378"/>
        <dbReference type="ChEBI" id="CHEBI:57540"/>
        <dbReference type="ChEBI" id="CHEBI:57945"/>
        <dbReference type="ChEBI" id="CHEBI:65315"/>
        <dbReference type="ChEBI" id="CHEBI:74443"/>
    </reaction>
</comment>
<comment type="similarity">
    <text evidence="17">Belongs to the dus family.</text>
</comment>
<evidence type="ECO:0000256" key="10">
    <source>
        <dbReference type="ARBA" id="ARBA00023002"/>
    </source>
</evidence>
<dbReference type="EC" id="1.3.1.-" evidence="17"/>
<comment type="catalytic activity">
    <reaction evidence="16">
        <text>5,6-dihydrouridine(47) in tRNA + NADP(+) = uridine(47) in tRNA + NADPH + H(+)</text>
        <dbReference type="Rhea" id="RHEA:53360"/>
        <dbReference type="Rhea" id="RHEA-COMP:13539"/>
        <dbReference type="Rhea" id="RHEA-COMP:13540"/>
        <dbReference type="ChEBI" id="CHEBI:15378"/>
        <dbReference type="ChEBI" id="CHEBI:57783"/>
        <dbReference type="ChEBI" id="CHEBI:58349"/>
        <dbReference type="ChEBI" id="CHEBI:65315"/>
        <dbReference type="ChEBI" id="CHEBI:74443"/>
        <dbReference type="EC" id="1.3.1.89"/>
    </reaction>
    <physiologicalReaction direction="right-to-left" evidence="16">
        <dbReference type="Rhea" id="RHEA:53362"/>
    </physiologicalReaction>
</comment>
<evidence type="ECO:0000256" key="11">
    <source>
        <dbReference type="ARBA" id="ARBA00048205"/>
    </source>
</evidence>
<dbReference type="PROSITE" id="PS01136">
    <property type="entry name" value="UPF0034"/>
    <property type="match status" value="1"/>
</dbReference>
<feature type="binding site" evidence="19">
    <location>
        <position position="25"/>
    </location>
    <ligand>
        <name>FMN</name>
        <dbReference type="ChEBI" id="CHEBI:58210"/>
    </ligand>
</feature>
<evidence type="ECO:0000256" key="15">
    <source>
        <dbReference type="ARBA" id="ARBA00049447"/>
    </source>
</evidence>
<dbReference type="Gene3D" id="1.10.1200.80">
    <property type="entry name" value="Putative flavin oxidoreducatase, domain 2"/>
    <property type="match status" value="1"/>
</dbReference>
<evidence type="ECO:0000256" key="19">
    <source>
        <dbReference type="PIRSR" id="PIRSR006621-2"/>
    </source>
</evidence>
<dbReference type="Gene3D" id="3.20.20.70">
    <property type="entry name" value="Aldolase class I"/>
    <property type="match status" value="1"/>
</dbReference>
<keyword evidence="4" id="KW-0820">tRNA-binding</keyword>
<evidence type="ECO:0000313" key="22">
    <source>
        <dbReference type="Proteomes" id="UP000247409"/>
    </source>
</evidence>
<dbReference type="GO" id="GO:0050660">
    <property type="term" value="F:flavin adenine dinucleotide binding"/>
    <property type="evidence" value="ECO:0007669"/>
    <property type="project" value="InterPro"/>
</dbReference>
<dbReference type="STRING" id="448386.A0A2V3IIN3"/>
<sequence length="306" mass="34263">MLHASLFVQDRIRPRFYPSEFRSVQLYGTDAKQLSIATRRLLEEYNVGHVDLNFGCPAPKVLRRGGGAALLADISNVERVVSAVVAVADRFQVPVTAKMRLGFNGKLTYIRAASAMQRCGISAITLHSRTAEELYDRGVAKQGWYHIANLVQQMQVPVFGNGDVFCAQDCLDLLRVTGAAGVVVGRGCLGRPWLFADLFQAMRNGKVQLTVPPFEHVRQLLFEHVRESVEWITLDGVHEVRALRSLRKWYAWYLQGYVGIDDGVVAAMCRVDSLRELEEILWSVDAYAVDADRDLVVAERGKLGRE</sequence>
<evidence type="ECO:0000256" key="5">
    <source>
        <dbReference type="ARBA" id="ARBA00022630"/>
    </source>
</evidence>
<dbReference type="AlphaFoldDB" id="A0A2V3IIN3"/>
<feature type="active site" description="Proton donor" evidence="18">
    <location>
        <position position="56"/>
    </location>
</feature>
<keyword evidence="7 17" id="KW-0819">tRNA processing</keyword>
<comment type="cofactor">
    <cofactor evidence="1 17 19">
        <name>FMN</name>
        <dbReference type="ChEBI" id="CHEBI:58210"/>
    </cofactor>
</comment>
<evidence type="ECO:0000256" key="17">
    <source>
        <dbReference type="PIRNR" id="PIRNR006621"/>
    </source>
</evidence>
<dbReference type="GO" id="GO:0106414">
    <property type="term" value="F:mRNA dihydrouridine synthase activity"/>
    <property type="evidence" value="ECO:0007669"/>
    <property type="project" value="RHEA"/>
</dbReference>
<dbReference type="PIRSF" id="PIRSF006621">
    <property type="entry name" value="Dus"/>
    <property type="match status" value="1"/>
</dbReference>
<organism evidence="21 22">
    <name type="scientific">Gracilariopsis chorda</name>
    <dbReference type="NCBI Taxonomy" id="448386"/>
    <lineage>
        <taxon>Eukaryota</taxon>
        <taxon>Rhodophyta</taxon>
        <taxon>Florideophyceae</taxon>
        <taxon>Rhodymeniophycidae</taxon>
        <taxon>Gracilariales</taxon>
        <taxon>Gracilariaceae</taxon>
        <taxon>Gracilariopsis</taxon>
    </lineage>
</organism>
<feature type="binding site" evidence="19">
    <location>
        <position position="127"/>
    </location>
    <ligand>
        <name>FMN</name>
        <dbReference type="ChEBI" id="CHEBI:58210"/>
    </ligand>
</feature>
<dbReference type="GO" id="GO:0000049">
    <property type="term" value="F:tRNA binding"/>
    <property type="evidence" value="ECO:0007669"/>
    <property type="project" value="UniProtKB-KW"/>
</dbReference>
<dbReference type="GO" id="GO:0102265">
    <property type="term" value="F:tRNA-dihydrouridine47 synthase activity"/>
    <property type="evidence" value="ECO:0007669"/>
    <property type="project" value="UniProtKB-EC"/>
</dbReference>
<comment type="catalytic activity">
    <reaction evidence="15">
        <text>a 5,6-dihydrouridine in mRNA + NADP(+) = a uridine in mRNA + NADPH + H(+)</text>
        <dbReference type="Rhea" id="RHEA:69855"/>
        <dbReference type="Rhea" id="RHEA-COMP:14658"/>
        <dbReference type="Rhea" id="RHEA-COMP:17789"/>
        <dbReference type="ChEBI" id="CHEBI:15378"/>
        <dbReference type="ChEBI" id="CHEBI:57783"/>
        <dbReference type="ChEBI" id="CHEBI:58349"/>
        <dbReference type="ChEBI" id="CHEBI:65315"/>
        <dbReference type="ChEBI" id="CHEBI:74443"/>
    </reaction>
    <physiologicalReaction direction="right-to-left" evidence="15">
        <dbReference type="Rhea" id="RHEA:69857"/>
    </physiologicalReaction>
</comment>
<dbReference type="InterPro" id="IPR013785">
    <property type="entry name" value="Aldolase_TIM"/>
</dbReference>
<dbReference type="Pfam" id="PF01207">
    <property type="entry name" value="Dus"/>
    <property type="match status" value="1"/>
</dbReference>
<accession>A0A2V3IIN3</accession>
<evidence type="ECO:0000259" key="20">
    <source>
        <dbReference type="Pfam" id="PF01207"/>
    </source>
</evidence>
<dbReference type="PANTHER" id="PTHR45846:SF1">
    <property type="entry name" value="TRNA-DIHYDROURIDINE(47) SYNTHASE [NAD(P)(+)]-LIKE"/>
    <property type="match status" value="1"/>
</dbReference>
<dbReference type="PANTHER" id="PTHR45846">
    <property type="entry name" value="TRNA-DIHYDROURIDINE(47) SYNTHASE [NAD(P)(+)]-LIKE"/>
    <property type="match status" value="1"/>
</dbReference>
<dbReference type="OrthoDB" id="5366at2759"/>
<comment type="similarity">
    <text evidence="3">Belongs to the Dus family. Dus3 subfamily.</text>
</comment>
<protein>
    <recommendedName>
        <fullName evidence="17">tRNA-dihydrouridine synthase</fullName>
        <ecNumber evidence="17">1.3.1.-</ecNumber>
    </recommendedName>
</protein>
<dbReference type="SUPFAM" id="SSF51395">
    <property type="entry name" value="FMN-linked oxidoreductases"/>
    <property type="match status" value="1"/>
</dbReference>
<comment type="function">
    <text evidence="17">Catalyzes the synthesis of dihydrouridine, a modified base found in the D-loop of most tRNAs.</text>
</comment>
<feature type="domain" description="DUS-like FMN-binding" evidence="20">
    <location>
        <begin position="21"/>
        <end position="256"/>
    </location>
</feature>
<evidence type="ECO:0000256" key="16">
    <source>
        <dbReference type="ARBA" id="ARBA00049513"/>
    </source>
</evidence>
<comment type="catalytic activity">
    <reaction evidence="12">
        <text>5,6-dihydrouridine(47) in tRNA + NAD(+) = uridine(47) in tRNA + NADH + H(+)</text>
        <dbReference type="Rhea" id="RHEA:53364"/>
        <dbReference type="Rhea" id="RHEA-COMP:13539"/>
        <dbReference type="Rhea" id="RHEA-COMP:13540"/>
        <dbReference type="ChEBI" id="CHEBI:15378"/>
        <dbReference type="ChEBI" id="CHEBI:57540"/>
        <dbReference type="ChEBI" id="CHEBI:57945"/>
        <dbReference type="ChEBI" id="CHEBI:65315"/>
        <dbReference type="ChEBI" id="CHEBI:74443"/>
        <dbReference type="EC" id="1.3.1.89"/>
    </reaction>
    <physiologicalReaction direction="right-to-left" evidence="12">
        <dbReference type="Rhea" id="RHEA:53366"/>
    </physiologicalReaction>
</comment>
<feature type="binding site" evidence="19">
    <location>
        <position position="98"/>
    </location>
    <ligand>
        <name>FMN</name>
        <dbReference type="ChEBI" id="CHEBI:58210"/>
    </ligand>
</feature>
<name>A0A2V3IIN3_9FLOR</name>
<evidence type="ECO:0000256" key="7">
    <source>
        <dbReference type="ARBA" id="ARBA00022694"/>
    </source>
</evidence>
<comment type="catalytic activity">
    <reaction evidence="13">
        <text>a 5,6-dihydrouridine in mRNA + NAD(+) = a uridine in mRNA + NADH + H(+)</text>
        <dbReference type="Rhea" id="RHEA:69851"/>
        <dbReference type="Rhea" id="RHEA-COMP:14658"/>
        <dbReference type="Rhea" id="RHEA-COMP:17789"/>
        <dbReference type="ChEBI" id="CHEBI:15378"/>
        <dbReference type="ChEBI" id="CHEBI:57540"/>
        <dbReference type="ChEBI" id="CHEBI:57945"/>
        <dbReference type="ChEBI" id="CHEBI:65315"/>
        <dbReference type="ChEBI" id="CHEBI:74443"/>
    </reaction>
    <physiologicalReaction direction="right-to-left" evidence="13">
        <dbReference type="Rhea" id="RHEA:69853"/>
    </physiologicalReaction>
</comment>
<keyword evidence="19" id="KW-0547">Nucleotide-binding</keyword>
<feature type="binding site" evidence="19">
    <location>
        <begin position="185"/>
        <end position="186"/>
    </location>
    <ligand>
        <name>FMN</name>
        <dbReference type="ChEBI" id="CHEBI:58210"/>
    </ligand>
</feature>
<dbReference type="InterPro" id="IPR035587">
    <property type="entry name" value="DUS-like_FMN-bd"/>
</dbReference>
<evidence type="ECO:0000256" key="8">
    <source>
        <dbReference type="ARBA" id="ARBA00022857"/>
    </source>
</evidence>
<gene>
    <name evidence="21" type="ORF">BWQ96_08334</name>
</gene>
<evidence type="ECO:0000256" key="3">
    <source>
        <dbReference type="ARBA" id="ARBA00005451"/>
    </source>
</evidence>